<organism evidence="1 2">
    <name type="scientific">Austropuccinia psidii MF-1</name>
    <dbReference type="NCBI Taxonomy" id="1389203"/>
    <lineage>
        <taxon>Eukaryota</taxon>
        <taxon>Fungi</taxon>
        <taxon>Dikarya</taxon>
        <taxon>Basidiomycota</taxon>
        <taxon>Pucciniomycotina</taxon>
        <taxon>Pucciniomycetes</taxon>
        <taxon>Pucciniales</taxon>
        <taxon>Sphaerophragmiaceae</taxon>
        <taxon>Austropuccinia</taxon>
    </lineage>
</organism>
<gene>
    <name evidence="1" type="ORF">O181_114159</name>
</gene>
<dbReference type="AlphaFoldDB" id="A0A9Q3PUD3"/>
<accession>A0A9Q3PUD3</accession>
<comment type="caution">
    <text evidence="1">The sequence shown here is derived from an EMBL/GenBank/DDBJ whole genome shotgun (WGS) entry which is preliminary data.</text>
</comment>
<dbReference type="InterPro" id="IPR027417">
    <property type="entry name" value="P-loop_NTPase"/>
</dbReference>
<dbReference type="Proteomes" id="UP000765509">
    <property type="component" value="Unassembled WGS sequence"/>
</dbReference>
<protein>
    <submittedName>
        <fullName evidence="1">Uncharacterized protein</fullName>
    </submittedName>
</protein>
<dbReference type="Gene3D" id="3.40.50.300">
    <property type="entry name" value="P-loop containing nucleotide triphosphate hydrolases"/>
    <property type="match status" value="1"/>
</dbReference>
<dbReference type="OrthoDB" id="5330228at2759"/>
<keyword evidence="2" id="KW-1185">Reference proteome</keyword>
<evidence type="ECO:0000313" key="1">
    <source>
        <dbReference type="EMBL" id="MBW0574444.1"/>
    </source>
</evidence>
<dbReference type="EMBL" id="AVOT02094215">
    <property type="protein sequence ID" value="MBW0574444.1"/>
    <property type="molecule type" value="Genomic_DNA"/>
</dbReference>
<reference evidence="1" key="1">
    <citation type="submission" date="2021-03" db="EMBL/GenBank/DDBJ databases">
        <title>Draft genome sequence of rust myrtle Austropuccinia psidii MF-1, a brazilian biotype.</title>
        <authorList>
            <person name="Quecine M.C."/>
            <person name="Pachon D.M.R."/>
            <person name="Bonatelli M.L."/>
            <person name="Correr F.H."/>
            <person name="Franceschini L.M."/>
            <person name="Leite T.F."/>
            <person name="Margarido G.R.A."/>
            <person name="Almeida C.A."/>
            <person name="Ferrarezi J.A."/>
            <person name="Labate C.A."/>
        </authorList>
    </citation>
    <scope>NUCLEOTIDE SEQUENCE</scope>
    <source>
        <strain evidence="1">MF-1</strain>
    </source>
</reference>
<proteinExistence type="predicted"/>
<evidence type="ECO:0000313" key="2">
    <source>
        <dbReference type="Proteomes" id="UP000765509"/>
    </source>
</evidence>
<name>A0A9Q3PUD3_9BASI</name>
<sequence>MLNSIVEAYLEDHKGRSSRDNSPTITRTIVDVEACMMSNKISHLLQSLMKNKQSKFAPTKLVVYTQWTRFLDLIGIALSHHSILSAQIDGTITA</sequence>